<dbReference type="AlphaFoldDB" id="A0A8S4PVT0"/>
<organism evidence="7 8">
    <name type="scientific">Owenia fusiformis</name>
    <name type="common">Polychaete worm</name>
    <dbReference type="NCBI Taxonomy" id="6347"/>
    <lineage>
        <taxon>Eukaryota</taxon>
        <taxon>Metazoa</taxon>
        <taxon>Spiralia</taxon>
        <taxon>Lophotrochozoa</taxon>
        <taxon>Annelida</taxon>
        <taxon>Polychaeta</taxon>
        <taxon>Sedentaria</taxon>
        <taxon>Canalipalpata</taxon>
        <taxon>Sabellida</taxon>
        <taxon>Oweniida</taxon>
        <taxon>Oweniidae</taxon>
        <taxon>Owenia</taxon>
    </lineage>
</organism>
<evidence type="ECO:0000256" key="2">
    <source>
        <dbReference type="ARBA" id="ARBA00022692"/>
    </source>
</evidence>
<dbReference type="GO" id="GO:0016020">
    <property type="term" value="C:membrane"/>
    <property type="evidence" value="ECO:0007669"/>
    <property type="project" value="UniProtKB-SubCell"/>
</dbReference>
<proteinExistence type="predicted"/>
<feature type="transmembrane region" description="Helical" evidence="6">
    <location>
        <begin position="91"/>
        <end position="117"/>
    </location>
</feature>
<dbReference type="PANTHER" id="PTHR21676:SF6">
    <property type="entry name" value="PROTEIN STUM"/>
    <property type="match status" value="1"/>
</dbReference>
<evidence type="ECO:0000256" key="1">
    <source>
        <dbReference type="ARBA" id="ARBA00004141"/>
    </source>
</evidence>
<dbReference type="Proteomes" id="UP000749559">
    <property type="component" value="Unassembled WGS sequence"/>
</dbReference>
<evidence type="ECO:0000313" key="8">
    <source>
        <dbReference type="Proteomes" id="UP000749559"/>
    </source>
</evidence>
<evidence type="ECO:0000256" key="3">
    <source>
        <dbReference type="ARBA" id="ARBA00022989"/>
    </source>
</evidence>
<feature type="compositionally biased region" description="Basic and acidic residues" evidence="5">
    <location>
        <begin position="175"/>
        <end position="188"/>
    </location>
</feature>
<comment type="caution">
    <text evidence="7">The sequence shown here is derived from an EMBL/GenBank/DDBJ whole genome shotgun (WGS) entry which is preliminary data.</text>
</comment>
<dbReference type="Pfam" id="PF15795">
    <property type="entry name" value="Spec3"/>
    <property type="match status" value="1"/>
</dbReference>
<keyword evidence="3 6" id="KW-1133">Transmembrane helix</keyword>
<sequence length="312" mass="34100">MATSGNGAIKTGQTDAGEETVYVNVNNRKRAAVRALDNKQNRMVIPAMPMPMAIACCVCNFIIPGLGTWISAFALFCHCSDTTGMDEFEKAVACLTGVGVACAQLVLTPLALFGYIWSCAWGVLFITTSRNEQTNLAALRKPRNKNAPCQQYQGALLESSLSGTWPTGTFRTELAKFNEESNKNKTEAEIESDDDAEHGPIPADIDSENEMKDMSGKNPDLKVSFNPSPEKVIIQDEAIVHENDAEKTLEKQNNDGQSADIKATEIPNLLLNNRAQRRSSNSIANAKCTPSILANCEFVMRSKYLYSGPFLF</sequence>
<accession>A0A8S4PVT0</accession>
<gene>
    <name evidence="7" type="ORF">OFUS_LOCUS22303</name>
</gene>
<protein>
    <submittedName>
        <fullName evidence="7">Uncharacterized protein</fullName>
    </submittedName>
</protein>
<feature type="region of interest" description="Disordered" evidence="5">
    <location>
        <begin position="175"/>
        <end position="225"/>
    </location>
</feature>
<evidence type="ECO:0000256" key="6">
    <source>
        <dbReference type="SAM" id="Phobius"/>
    </source>
</evidence>
<evidence type="ECO:0000256" key="4">
    <source>
        <dbReference type="ARBA" id="ARBA00023136"/>
    </source>
</evidence>
<dbReference type="InterPro" id="IPR026673">
    <property type="entry name" value="SPEC3/Stum"/>
</dbReference>
<reference evidence="7" key="1">
    <citation type="submission" date="2022-03" db="EMBL/GenBank/DDBJ databases">
        <authorList>
            <person name="Martin C."/>
        </authorList>
    </citation>
    <scope>NUCLEOTIDE SEQUENCE</scope>
</reference>
<dbReference type="EMBL" id="CAIIXF020000010">
    <property type="protein sequence ID" value="CAH1798125.1"/>
    <property type="molecule type" value="Genomic_DNA"/>
</dbReference>
<keyword evidence="2 6" id="KW-0812">Transmembrane</keyword>
<keyword evidence="4 6" id="KW-0472">Membrane</keyword>
<evidence type="ECO:0000256" key="5">
    <source>
        <dbReference type="SAM" id="MobiDB-lite"/>
    </source>
</evidence>
<keyword evidence="8" id="KW-1185">Reference proteome</keyword>
<feature type="transmembrane region" description="Helical" evidence="6">
    <location>
        <begin position="52"/>
        <end position="79"/>
    </location>
</feature>
<dbReference type="PANTHER" id="PTHR21676">
    <property type="entry name" value="PROTEIN STUM"/>
    <property type="match status" value="1"/>
</dbReference>
<name>A0A8S4PVT0_OWEFU</name>
<evidence type="ECO:0000313" key="7">
    <source>
        <dbReference type="EMBL" id="CAH1798125.1"/>
    </source>
</evidence>
<dbReference type="OrthoDB" id="6041741at2759"/>
<comment type="subcellular location">
    <subcellularLocation>
        <location evidence="1">Membrane</location>
        <topology evidence="1">Multi-pass membrane protein</topology>
    </subcellularLocation>
</comment>